<dbReference type="SUPFAM" id="SSF53756">
    <property type="entry name" value="UDP-Glycosyltransferase/glycogen phosphorylase"/>
    <property type="match status" value="1"/>
</dbReference>
<reference evidence="13 14" key="1">
    <citation type="journal article" date="2009" name="J. Bacteriol.">
        <title>Complete and draft genome sequences of six members of the Aquificales.</title>
        <authorList>
            <person name="Reysenbach A.L."/>
            <person name="Hamamura N."/>
            <person name="Podar M."/>
            <person name="Griffiths E."/>
            <person name="Ferreira S."/>
            <person name="Hochstein R."/>
            <person name="Heidelberg J."/>
            <person name="Johnson J."/>
            <person name="Mead D."/>
            <person name="Pohorille A."/>
            <person name="Sarmiento M."/>
            <person name="Schweighofer K."/>
            <person name="Seshadri R."/>
            <person name="Voytek M.A."/>
        </authorList>
    </citation>
    <scope>NUCLEOTIDE SEQUENCE [LARGE SCALE GENOMIC DNA]</scope>
    <source>
        <strain evidence="14">Az-Fu1 / DSM 15241 / OCM 825</strain>
    </source>
</reference>
<dbReference type="InterPro" id="IPR006009">
    <property type="entry name" value="GlcNAc_MurG"/>
</dbReference>
<keyword evidence="8 10" id="KW-0131">Cell cycle</keyword>
<dbReference type="InterPro" id="IPR007235">
    <property type="entry name" value="Glyco_trans_28_C"/>
</dbReference>
<evidence type="ECO:0000256" key="9">
    <source>
        <dbReference type="ARBA" id="ARBA00023316"/>
    </source>
</evidence>
<dbReference type="HAMAP" id="MF_00033">
    <property type="entry name" value="MurG"/>
    <property type="match status" value="1"/>
</dbReference>
<dbReference type="KEGG" id="saf:SULAZ_1391"/>
<comment type="catalytic activity">
    <reaction evidence="10">
        <text>di-trans,octa-cis-undecaprenyl diphospho-N-acetyl-alpha-D-muramoyl-L-alanyl-D-glutamyl-meso-2,6-diaminopimeloyl-D-alanyl-D-alanine + UDP-N-acetyl-alpha-D-glucosamine = di-trans,octa-cis-undecaprenyl diphospho-[N-acetyl-alpha-D-glucosaminyl-(1-&gt;4)]-N-acetyl-alpha-D-muramoyl-L-alanyl-D-glutamyl-meso-2,6-diaminopimeloyl-D-alanyl-D-alanine + UDP + H(+)</text>
        <dbReference type="Rhea" id="RHEA:31227"/>
        <dbReference type="ChEBI" id="CHEBI:15378"/>
        <dbReference type="ChEBI" id="CHEBI:57705"/>
        <dbReference type="ChEBI" id="CHEBI:58223"/>
        <dbReference type="ChEBI" id="CHEBI:61387"/>
        <dbReference type="ChEBI" id="CHEBI:61388"/>
        <dbReference type="EC" id="2.4.1.227"/>
    </reaction>
</comment>
<comment type="similarity">
    <text evidence="10">Belongs to the glycosyltransferase 28 family. MurG subfamily.</text>
</comment>
<evidence type="ECO:0000256" key="2">
    <source>
        <dbReference type="ARBA" id="ARBA00022618"/>
    </source>
</evidence>
<accession>C1DW71</accession>
<dbReference type="NCBIfam" id="TIGR01133">
    <property type="entry name" value="murG"/>
    <property type="match status" value="1"/>
</dbReference>
<keyword evidence="3 10" id="KW-0328">Glycosyltransferase</keyword>
<dbReference type="OrthoDB" id="9808936at2"/>
<feature type="binding site" evidence="10">
    <location>
        <position position="190"/>
    </location>
    <ligand>
        <name>UDP-N-acetyl-alpha-D-glucosamine</name>
        <dbReference type="ChEBI" id="CHEBI:57705"/>
    </ligand>
</feature>
<dbReference type="InterPro" id="IPR004276">
    <property type="entry name" value="GlycoTrans_28_N"/>
</dbReference>
<comment type="subcellular location">
    <subcellularLocation>
        <location evidence="10">Cell inner membrane</location>
        <topology evidence="10">Peripheral membrane protein</topology>
        <orientation evidence="10">Cytoplasmic side</orientation>
    </subcellularLocation>
</comment>
<keyword evidence="1 10" id="KW-1003">Cell membrane</keyword>
<evidence type="ECO:0000256" key="7">
    <source>
        <dbReference type="ARBA" id="ARBA00023136"/>
    </source>
</evidence>
<dbReference type="EC" id="2.4.1.227" evidence="10"/>
<dbReference type="Pfam" id="PF04101">
    <property type="entry name" value="Glyco_tran_28_C"/>
    <property type="match status" value="1"/>
</dbReference>
<evidence type="ECO:0000256" key="3">
    <source>
        <dbReference type="ARBA" id="ARBA00022676"/>
    </source>
</evidence>
<dbReference type="UniPathway" id="UPA00219"/>
<gene>
    <name evidence="10 13" type="primary">murG</name>
    <name evidence="13" type="ordered locus">SULAZ_1391</name>
</gene>
<dbReference type="GO" id="GO:0051301">
    <property type="term" value="P:cell division"/>
    <property type="evidence" value="ECO:0007669"/>
    <property type="project" value="UniProtKB-KW"/>
</dbReference>
<protein>
    <recommendedName>
        <fullName evidence="10">UDP-N-acetylglucosamine--N-acetylmuramyl-(pentapeptide) pyrophosphoryl-undecaprenol N-acetylglucosamine transferase</fullName>
        <ecNumber evidence="10">2.4.1.227</ecNumber>
    </recommendedName>
    <alternativeName>
        <fullName evidence="10">Undecaprenyl-PP-MurNAc-pentapeptide-UDPGlcNAc GlcNAc transferase</fullName>
    </alternativeName>
</protein>
<sequence>MKTVFISGGGTGGHYYPALAVAQALKEKGYKVVYIGTDKGIEAKKGFPYADEVILFEMEAVRGRGLLGKVKGVYSLLKTTFKVKKVIEKENPIFSVCFGGYTSFPLGVGSFLTKTPLYIHEQNSIPSYTNRLLSLFAKKIFITFEYTKKFFNPTKTFLTGMPLRKAIVEEAKKYIYTPKDKKTVLVVGGSQGAKKLSQITVNLAKTLPEIEFILIKGKWEVDIPSLNNLTVYDYYENMEKLYKQADIVVSRSGSGTVNEILAFGKYAIFVPYPYAASNHQFYNVKWLYDLGLCEIVEEKDLTEEILKEKINQSLNKNLLKLHQEIKKYSILNSVDKIVESF</sequence>
<feature type="binding site" evidence="10">
    <location>
        <begin position="11"/>
        <end position="13"/>
    </location>
    <ligand>
        <name>UDP-N-acetyl-alpha-D-glucosamine</name>
        <dbReference type="ChEBI" id="CHEBI:57705"/>
    </ligand>
</feature>
<dbReference type="PANTHER" id="PTHR21015:SF22">
    <property type="entry name" value="GLYCOSYLTRANSFERASE"/>
    <property type="match status" value="1"/>
</dbReference>
<dbReference type="GO" id="GO:0008360">
    <property type="term" value="P:regulation of cell shape"/>
    <property type="evidence" value="ECO:0007669"/>
    <property type="project" value="UniProtKB-KW"/>
</dbReference>
<comment type="function">
    <text evidence="10">Cell wall formation. Catalyzes the transfer of a GlcNAc subunit on undecaprenyl-pyrophosphoryl-MurNAc-pentapeptide (lipid intermediate I) to form undecaprenyl-pyrophosphoryl-MurNAc-(pentapeptide)GlcNAc (lipid intermediate II).</text>
</comment>
<dbReference type="GO" id="GO:0005975">
    <property type="term" value="P:carbohydrate metabolic process"/>
    <property type="evidence" value="ECO:0007669"/>
    <property type="project" value="InterPro"/>
</dbReference>
<evidence type="ECO:0000313" key="14">
    <source>
        <dbReference type="Proteomes" id="UP000001369"/>
    </source>
</evidence>
<comment type="pathway">
    <text evidence="10">Cell wall biogenesis; peptidoglycan biosynthesis.</text>
</comment>
<evidence type="ECO:0000256" key="6">
    <source>
        <dbReference type="ARBA" id="ARBA00022984"/>
    </source>
</evidence>
<proteinExistence type="inferred from homology"/>
<dbReference type="Proteomes" id="UP000001369">
    <property type="component" value="Chromosome"/>
</dbReference>
<dbReference type="GO" id="GO:0050511">
    <property type="term" value="F:undecaprenyldiphospho-muramoylpentapeptide beta-N-acetylglucosaminyltransferase activity"/>
    <property type="evidence" value="ECO:0007669"/>
    <property type="project" value="UniProtKB-UniRule"/>
</dbReference>
<keyword evidence="10" id="KW-0997">Cell inner membrane</keyword>
<dbReference type="HOGENOM" id="CLU_037404_2_1_0"/>
<dbReference type="GO" id="GO:0071555">
    <property type="term" value="P:cell wall organization"/>
    <property type="evidence" value="ECO:0007669"/>
    <property type="project" value="UniProtKB-KW"/>
</dbReference>
<feature type="binding site" evidence="10">
    <location>
        <position position="164"/>
    </location>
    <ligand>
        <name>UDP-N-acetyl-alpha-D-glucosamine</name>
        <dbReference type="ChEBI" id="CHEBI:57705"/>
    </ligand>
</feature>
<dbReference type="CDD" id="cd03785">
    <property type="entry name" value="GT28_MurG"/>
    <property type="match status" value="1"/>
</dbReference>
<dbReference type="Gene3D" id="3.40.50.2000">
    <property type="entry name" value="Glycogen Phosphorylase B"/>
    <property type="match status" value="2"/>
</dbReference>
<keyword evidence="9 10" id="KW-0961">Cell wall biogenesis/degradation</keyword>
<keyword evidence="7 10" id="KW-0472">Membrane</keyword>
<dbReference type="PANTHER" id="PTHR21015">
    <property type="entry name" value="UDP-N-ACETYLGLUCOSAMINE--N-ACETYLMURAMYL-(PENTAPEPTIDE) PYROPHOSPHORYL-UNDECAPRENOL N-ACETYLGLUCOSAMINE TRANSFERASE 1"/>
    <property type="match status" value="1"/>
</dbReference>
<name>C1DW71_SULAA</name>
<dbReference type="eggNOG" id="COG0707">
    <property type="taxonomic scope" value="Bacteria"/>
</dbReference>
<evidence type="ECO:0000256" key="1">
    <source>
        <dbReference type="ARBA" id="ARBA00022475"/>
    </source>
</evidence>
<keyword evidence="5 10" id="KW-0133">Cell shape</keyword>
<evidence type="ECO:0000256" key="8">
    <source>
        <dbReference type="ARBA" id="ARBA00023306"/>
    </source>
</evidence>
<feature type="binding site" evidence="10">
    <location>
        <position position="280"/>
    </location>
    <ligand>
        <name>UDP-N-acetyl-alpha-D-glucosamine</name>
        <dbReference type="ChEBI" id="CHEBI:57705"/>
    </ligand>
</feature>
<dbReference type="GO" id="GO:0005886">
    <property type="term" value="C:plasma membrane"/>
    <property type="evidence" value="ECO:0007669"/>
    <property type="project" value="UniProtKB-SubCell"/>
</dbReference>
<comment type="caution">
    <text evidence="10">Lacks conserved residue(s) required for the propagation of feature annotation.</text>
</comment>
<keyword evidence="6 10" id="KW-0573">Peptidoglycan synthesis</keyword>
<feature type="domain" description="Glycosyl transferase family 28 C-terminal" evidence="12">
    <location>
        <begin position="183"/>
        <end position="326"/>
    </location>
</feature>
<evidence type="ECO:0000259" key="12">
    <source>
        <dbReference type="Pfam" id="PF04101"/>
    </source>
</evidence>
<dbReference type="STRING" id="204536.SULAZ_1391"/>
<keyword evidence="2 10" id="KW-0132">Cell division</keyword>
<evidence type="ECO:0000256" key="10">
    <source>
        <dbReference type="HAMAP-Rule" id="MF_00033"/>
    </source>
</evidence>
<feature type="domain" description="Glycosyltransferase family 28 N-terminal" evidence="11">
    <location>
        <begin position="4"/>
        <end position="142"/>
    </location>
</feature>
<dbReference type="RefSeq" id="WP_012673724.1">
    <property type="nucleotide sequence ID" value="NC_012438.1"/>
</dbReference>
<evidence type="ECO:0000259" key="11">
    <source>
        <dbReference type="Pfam" id="PF03033"/>
    </source>
</evidence>
<evidence type="ECO:0000313" key="13">
    <source>
        <dbReference type="EMBL" id="ACN98399.1"/>
    </source>
</evidence>
<dbReference type="EMBL" id="CP001229">
    <property type="protein sequence ID" value="ACN98399.1"/>
    <property type="molecule type" value="Genomic_DNA"/>
</dbReference>
<keyword evidence="4 10" id="KW-0808">Transferase</keyword>
<evidence type="ECO:0000256" key="4">
    <source>
        <dbReference type="ARBA" id="ARBA00022679"/>
    </source>
</evidence>
<keyword evidence="14" id="KW-1185">Reference proteome</keyword>
<dbReference type="Pfam" id="PF03033">
    <property type="entry name" value="Glyco_transf_28"/>
    <property type="match status" value="1"/>
</dbReference>
<dbReference type="AlphaFoldDB" id="C1DW71"/>
<dbReference type="GO" id="GO:0051991">
    <property type="term" value="F:UDP-N-acetyl-D-glucosamine:N-acetylmuramoyl-L-alanyl-D-glutamyl-meso-2,6-diaminopimelyl-D-alanyl-D-alanine-diphosphoundecaprenol 4-beta-N-acetylglucosaminlytransferase activity"/>
    <property type="evidence" value="ECO:0007669"/>
    <property type="project" value="RHEA"/>
</dbReference>
<feature type="binding site" evidence="10">
    <location>
        <position position="123"/>
    </location>
    <ligand>
        <name>UDP-N-acetyl-alpha-D-glucosamine</name>
        <dbReference type="ChEBI" id="CHEBI:57705"/>
    </ligand>
</feature>
<dbReference type="CAZy" id="GT28">
    <property type="family name" value="Glycosyltransferase Family 28"/>
</dbReference>
<dbReference type="GO" id="GO:0009252">
    <property type="term" value="P:peptidoglycan biosynthetic process"/>
    <property type="evidence" value="ECO:0007669"/>
    <property type="project" value="UniProtKB-UniRule"/>
</dbReference>
<evidence type="ECO:0000256" key="5">
    <source>
        <dbReference type="ARBA" id="ARBA00022960"/>
    </source>
</evidence>
<organism evidence="13 14">
    <name type="scientific">Sulfurihydrogenibium azorense (strain DSM 15241 / OCM 825 / Az-Fu1)</name>
    <dbReference type="NCBI Taxonomy" id="204536"/>
    <lineage>
        <taxon>Bacteria</taxon>
        <taxon>Pseudomonadati</taxon>
        <taxon>Aquificota</taxon>
        <taxon>Aquificia</taxon>
        <taxon>Aquificales</taxon>
        <taxon>Hydrogenothermaceae</taxon>
        <taxon>Sulfurihydrogenibium</taxon>
    </lineage>
</organism>